<dbReference type="PANTHER" id="PTHR38781">
    <property type="entry name" value="ANTITOXIN DINJ-RELATED"/>
    <property type="match status" value="1"/>
</dbReference>
<comment type="caution">
    <text evidence="3">The sequence shown here is derived from an EMBL/GenBank/DDBJ whole genome shotgun (WGS) entry which is preliminary data.</text>
</comment>
<evidence type="ECO:0000313" key="4">
    <source>
        <dbReference type="Proteomes" id="UP000823990"/>
    </source>
</evidence>
<dbReference type="Gene3D" id="1.10.1220.10">
    <property type="entry name" value="Met repressor-like"/>
    <property type="match status" value="1"/>
</dbReference>
<evidence type="ECO:0000256" key="1">
    <source>
        <dbReference type="ARBA" id="ARBA00010562"/>
    </source>
</evidence>
<dbReference type="Proteomes" id="UP000823990">
    <property type="component" value="Unassembled WGS sequence"/>
</dbReference>
<protein>
    <submittedName>
        <fullName evidence="3">Type II toxin-antitoxin system RelB/DinJ family antitoxin</fullName>
    </submittedName>
</protein>
<dbReference type="GO" id="GO:0000987">
    <property type="term" value="F:cis-regulatory region sequence-specific DNA binding"/>
    <property type="evidence" value="ECO:0007669"/>
    <property type="project" value="InterPro"/>
</dbReference>
<organism evidence="3 4">
    <name type="scientific">Candidatus Protoclostridium stercorigallinarum</name>
    <dbReference type="NCBI Taxonomy" id="2838741"/>
    <lineage>
        <taxon>Bacteria</taxon>
        <taxon>Bacillati</taxon>
        <taxon>Bacillota</taxon>
        <taxon>Clostridia</taxon>
        <taxon>Candidatus Protoclostridium</taxon>
    </lineage>
</organism>
<dbReference type="InterPro" id="IPR026262">
    <property type="entry name" value="DinJ"/>
</dbReference>
<gene>
    <name evidence="3" type="ORF">H9892_04390</name>
</gene>
<evidence type="ECO:0000256" key="2">
    <source>
        <dbReference type="ARBA" id="ARBA00022649"/>
    </source>
</evidence>
<evidence type="ECO:0000313" key="3">
    <source>
        <dbReference type="EMBL" id="HIW02559.1"/>
    </source>
</evidence>
<dbReference type="GO" id="GO:0006355">
    <property type="term" value="P:regulation of DNA-templated transcription"/>
    <property type="evidence" value="ECO:0007669"/>
    <property type="project" value="InterPro"/>
</dbReference>
<dbReference type="Pfam" id="PF04221">
    <property type="entry name" value="RelB"/>
    <property type="match status" value="1"/>
</dbReference>
<dbReference type="AlphaFoldDB" id="A0A9D1PZN4"/>
<reference evidence="3" key="2">
    <citation type="submission" date="2021-04" db="EMBL/GenBank/DDBJ databases">
        <authorList>
            <person name="Gilroy R."/>
        </authorList>
    </citation>
    <scope>NUCLEOTIDE SEQUENCE</scope>
    <source>
        <strain evidence="3">12435</strain>
    </source>
</reference>
<sequence length="90" mass="10224">MEYANLNIRTPKETKIKAERIFDELGITTTTAFNIFLKQVIRTNGIPFELVLDTPNEETIKAIKEADEGKDMHGPFHDVKSLMESLNADD</sequence>
<comment type="similarity">
    <text evidence="1">Belongs to the RelB/DinJ antitoxin family.</text>
</comment>
<name>A0A9D1PZN4_9FIRM</name>
<accession>A0A9D1PZN4</accession>
<reference evidence="3" key="1">
    <citation type="journal article" date="2021" name="PeerJ">
        <title>Extensive microbial diversity within the chicken gut microbiome revealed by metagenomics and culture.</title>
        <authorList>
            <person name="Gilroy R."/>
            <person name="Ravi A."/>
            <person name="Getino M."/>
            <person name="Pursley I."/>
            <person name="Horton D.L."/>
            <person name="Alikhan N.F."/>
            <person name="Baker D."/>
            <person name="Gharbi K."/>
            <person name="Hall N."/>
            <person name="Watson M."/>
            <person name="Adriaenssens E.M."/>
            <person name="Foster-Nyarko E."/>
            <person name="Jarju S."/>
            <person name="Secka A."/>
            <person name="Antonio M."/>
            <person name="Oren A."/>
            <person name="Chaudhuri R.R."/>
            <person name="La Ragione R."/>
            <person name="Hildebrand F."/>
            <person name="Pallen M.J."/>
        </authorList>
    </citation>
    <scope>NUCLEOTIDE SEQUENCE</scope>
    <source>
        <strain evidence="3">12435</strain>
    </source>
</reference>
<dbReference type="InterPro" id="IPR007337">
    <property type="entry name" value="RelB/DinJ"/>
</dbReference>
<dbReference type="PIRSF" id="PIRSF003108">
    <property type="entry name" value="DinJ"/>
    <property type="match status" value="1"/>
</dbReference>
<dbReference type="GO" id="GO:0015643">
    <property type="term" value="F:toxic substance binding"/>
    <property type="evidence" value="ECO:0007669"/>
    <property type="project" value="InterPro"/>
</dbReference>
<dbReference type="InterPro" id="IPR013321">
    <property type="entry name" value="Arc_rbn_hlx_hlx"/>
</dbReference>
<dbReference type="PANTHER" id="PTHR38781:SF1">
    <property type="entry name" value="ANTITOXIN DINJ-RELATED"/>
    <property type="match status" value="1"/>
</dbReference>
<keyword evidence="2" id="KW-1277">Toxin-antitoxin system</keyword>
<dbReference type="GO" id="GO:0006351">
    <property type="term" value="P:DNA-templated transcription"/>
    <property type="evidence" value="ECO:0007669"/>
    <property type="project" value="TreeGrafter"/>
</dbReference>
<dbReference type="GO" id="GO:0044010">
    <property type="term" value="P:single-species biofilm formation"/>
    <property type="evidence" value="ECO:0007669"/>
    <property type="project" value="InterPro"/>
</dbReference>
<dbReference type="EMBL" id="DXHS01000070">
    <property type="protein sequence ID" value="HIW02559.1"/>
    <property type="molecule type" value="Genomic_DNA"/>
</dbReference>
<proteinExistence type="inferred from homology"/>
<dbReference type="NCBIfam" id="TIGR02384">
    <property type="entry name" value="RelB_DinJ"/>
    <property type="match status" value="1"/>
</dbReference>